<evidence type="ECO:0000313" key="4">
    <source>
        <dbReference type="EMBL" id="KDR82469.1"/>
    </source>
</evidence>
<dbReference type="PANTHER" id="PTHR33630:SF9">
    <property type="entry name" value="CUTINASE 4"/>
    <property type="match status" value="1"/>
</dbReference>
<accession>A0A067TRG1</accession>
<protein>
    <recommendedName>
        <fullName evidence="6">Cutinase</fullName>
    </recommendedName>
</protein>
<proteinExistence type="predicted"/>
<keyword evidence="3" id="KW-0732">Signal</keyword>
<name>A0A067TRG1_GALM3</name>
<evidence type="ECO:0000256" key="2">
    <source>
        <dbReference type="ARBA" id="ARBA00023157"/>
    </source>
</evidence>
<dbReference type="PANTHER" id="PTHR33630">
    <property type="entry name" value="CUTINASE RV1984C-RELATED-RELATED"/>
    <property type="match status" value="1"/>
</dbReference>
<gene>
    <name evidence="4" type="ORF">GALMADRAFT_87819</name>
</gene>
<feature type="chain" id="PRO_5001647162" description="Cutinase" evidence="3">
    <location>
        <begin position="21"/>
        <end position="231"/>
    </location>
</feature>
<dbReference type="SUPFAM" id="SSF53474">
    <property type="entry name" value="alpha/beta-Hydrolases"/>
    <property type="match status" value="1"/>
</dbReference>
<feature type="signal peptide" evidence="3">
    <location>
        <begin position="1"/>
        <end position="20"/>
    </location>
</feature>
<organism evidence="4 5">
    <name type="scientific">Galerina marginata (strain CBS 339.88)</name>
    <dbReference type="NCBI Taxonomy" id="685588"/>
    <lineage>
        <taxon>Eukaryota</taxon>
        <taxon>Fungi</taxon>
        <taxon>Dikarya</taxon>
        <taxon>Basidiomycota</taxon>
        <taxon>Agaricomycotina</taxon>
        <taxon>Agaricomycetes</taxon>
        <taxon>Agaricomycetidae</taxon>
        <taxon>Agaricales</taxon>
        <taxon>Agaricineae</taxon>
        <taxon>Strophariaceae</taxon>
        <taxon>Galerina</taxon>
    </lineage>
</organism>
<evidence type="ECO:0000256" key="1">
    <source>
        <dbReference type="ARBA" id="ARBA00022801"/>
    </source>
</evidence>
<dbReference type="Gene3D" id="3.40.50.1820">
    <property type="entry name" value="alpha/beta hydrolase"/>
    <property type="match status" value="1"/>
</dbReference>
<evidence type="ECO:0000313" key="5">
    <source>
        <dbReference type="Proteomes" id="UP000027222"/>
    </source>
</evidence>
<dbReference type="OrthoDB" id="2586582at2759"/>
<keyword evidence="2" id="KW-1015">Disulfide bond</keyword>
<dbReference type="EMBL" id="KL142369">
    <property type="protein sequence ID" value="KDR82469.1"/>
    <property type="molecule type" value="Genomic_DNA"/>
</dbReference>
<dbReference type="Pfam" id="PF01083">
    <property type="entry name" value="Cutinase"/>
    <property type="match status" value="1"/>
</dbReference>
<dbReference type="InterPro" id="IPR029058">
    <property type="entry name" value="AB_hydrolase_fold"/>
</dbReference>
<evidence type="ECO:0008006" key="6">
    <source>
        <dbReference type="Google" id="ProtNLM"/>
    </source>
</evidence>
<evidence type="ECO:0000256" key="3">
    <source>
        <dbReference type="SAM" id="SignalP"/>
    </source>
</evidence>
<dbReference type="HOGENOM" id="CLU_040058_4_2_1"/>
<keyword evidence="1" id="KW-0378">Hydrolase</keyword>
<reference evidence="5" key="1">
    <citation type="journal article" date="2014" name="Proc. Natl. Acad. Sci. U.S.A.">
        <title>Extensive sampling of basidiomycete genomes demonstrates inadequacy of the white-rot/brown-rot paradigm for wood decay fungi.</title>
        <authorList>
            <person name="Riley R."/>
            <person name="Salamov A.A."/>
            <person name="Brown D.W."/>
            <person name="Nagy L.G."/>
            <person name="Floudas D."/>
            <person name="Held B.W."/>
            <person name="Levasseur A."/>
            <person name="Lombard V."/>
            <person name="Morin E."/>
            <person name="Otillar R."/>
            <person name="Lindquist E.A."/>
            <person name="Sun H."/>
            <person name="LaButti K.M."/>
            <person name="Schmutz J."/>
            <person name="Jabbour D."/>
            <person name="Luo H."/>
            <person name="Baker S.E."/>
            <person name="Pisabarro A.G."/>
            <person name="Walton J.D."/>
            <person name="Blanchette R.A."/>
            <person name="Henrissat B."/>
            <person name="Martin F."/>
            <person name="Cullen D."/>
            <person name="Hibbett D.S."/>
            <person name="Grigoriev I.V."/>
        </authorList>
    </citation>
    <scope>NUCLEOTIDE SEQUENCE [LARGE SCALE GENOMIC DNA]</scope>
    <source>
        <strain evidence="5">CBS 339.88</strain>
    </source>
</reference>
<dbReference type="STRING" id="685588.A0A067TRG1"/>
<keyword evidence="5" id="KW-1185">Reference proteome</keyword>
<dbReference type="Proteomes" id="UP000027222">
    <property type="component" value="Unassembled WGS sequence"/>
</dbReference>
<dbReference type="AlphaFoldDB" id="A0A067TRG1"/>
<sequence>MFSKAFPAFVLAASFLSVGAIPTPAPVSPCAAVHIIAARGSTEAPGAGSIGAIVTEVQTKSTQTVSTSAVDYPATLTNYASSSAQGTKATIALLTSQAQACPNQKIVLVGYSQGAHVVGDALAGGGGVSGLGAATPPIAASIASRVTAVVQLGDPRHIPAQPYDRGTSKNAGLFPRQPNQQYSAILQPRIQSFCDNGDPFCDSGSNLQVHLTYLDRYQDTASQFILQQIGG</sequence>
<dbReference type="GO" id="GO:0052689">
    <property type="term" value="F:carboxylic ester hydrolase activity"/>
    <property type="evidence" value="ECO:0007669"/>
    <property type="project" value="UniProtKB-ARBA"/>
</dbReference>
<dbReference type="SMART" id="SM01110">
    <property type="entry name" value="Cutinase"/>
    <property type="match status" value="1"/>
</dbReference>
<dbReference type="InterPro" id="IPR000675">
    <property type="entry name" value="Cutinase/axe"/>
</dbReference>